<dbReference type="EMBL" id="JAGFNK010000065">
    <property type="protein sequence ID" value="KAI9509426.1"/>
    <property type="molecule type" value="Genomic_DNA"/>
</dbReference>
<reference evidence="1" key="1">
    <citation type="submission" date="2021-03" db="EMBL/GenBank/DDBJ databases">
        <title>Evolutionary priming and transition to the ectomycorrhizal habit in an iconic lineage of mushroom-forming fungi: is preadaptation a requirement?</title>
        <authorList>
            <consortium name="DOE Joint Genome Institute"/>
            <person name="Looney B.P."/>
            <person name="Miyauchi S."/>
            <person name="Morin E."/>
            <person name="Drula E."/>
            <person name="Courty P.E."/>
            <person name="Chicoki N."/>
            <person name="Fauchery L."/>
            <person name="Kohler A."/>
            <person name="Kuo A."/>
            <person name="LaButti K."/>
            <person name="Pangilinan J."/>
            <person name="Lipzen A."/>
            <person name="Riley R."/>
            <person name="Andreopoulos W."/>
            <person name="He G."/>
            <person name="Johnson J."/>
            <person name="Barry K.W."/>
            <person name="Grigoriev I.V."/>
            <person name="Nagy L."/>
            <person name="Hibbett D."/>
            <person name="Henrissat B."/>
            <person name="Matheny P.B."/>
            <person name="Labbe J."/>
            <person name="Martin A.F."/>
        </authorList>
    </citation>
    <scope>NUCLEOTIDE SEQUENCE</scope>
    <source>
        <strain evidence="1">BPL698</strain>
    </source>
</reference>
<proteinExistence type="predicted"/>
<comment type="caution">
    <text evidence="1">The sequence shown here is derived from an EMBL/GenBank/DDBJ whole genome shotgun (WGS) entry which is preliminary data.</text>
</comment>
<evidence type="ECO:0000313" key="2">
    <source>
        <dbReference type="Proteomes" id="UP001207468"/>
    </source>
</evidence>
<organism evidence="1 2">
    <name type="scientific">Russula earlei</name>
    <dbReference type="NCBI Taxonomy" id="71964"/>
    <lineage>
        <taxon>Eukaryota</taxon>
        <taxon>Fungi</taxon>
        <taxon>Dikarya</taxon>
        <taxon>Basidiomycota</taxon>
        <taxon>Agaricomycotina</taxon>
        <taxon>Agaricomycetes</taxon>
        <taxon>Russulales</taxon>
        <taxon>Russulaceae</taxon>
        <taxon>Russula</taxon>
    </lineage>
</organism>
<keyword evidence="2" id="KW-1185">Reference proteome</keyword>
<name>A0ACC0UCR3_9AGAM</name>
<sequence>MVYSISLALRLLGNFSHLELRTPTMCHAVGRLPALGWNTWNAYRCEISEERVLTAAKTFVSLGLKEAGYEYVNIDDCWSLLERDPVTNEQVPDPAKFPRGIKAVANDIHSMGLKIGIYRQILSAVGIFWYSYREYSDAGTETCAGYPGSLGYEAVDAATWQSWDIDYLKYDNCNVPTNWSDASIPPGGDWYNSNSAIRFREMGTAIANNDPPMQYSLCIWGEAHVWTWGARVGHSWRMAGDSSPTWEYIKSIIKHNVNHLSSVDFFAHNDMDMMEIGNGNGNLTMEEERTHFAVWAFMKSPILLGTELAKLTPEEVKIVTNAELIAFHQDTTVGKPAMPYIHSTDAAPAMDPPQFYSGESSRGIHVFVVNTNDTSLTFTINFTDVPGLSSVSARVHDMWTSTDLGEFPNNYNVTLAAHDTAALLVTPLWADE</sequence>
<gene>
    <name evidence="1" type="ORF">F5148DRAFT_1283012</name>
</gene>
<dbReference type="Proteomes" id="UP001207468">
    <property type="component" value="Unassembled WGS sequence"/>
</dbReference>
<keyword evidence="1" id="KW-0378">Hydrolase</keyword>
<accession>A0ACC0UCR3</accession>
<protein>
    <submittedName>
        <fullName evidence="1">Glycoside hydrolase</fullName>
    </submittedName>
</protein>
<evidence type="ECO:0000313" key="1">
    <source>
        <dbReference type="EMBL" id="KAI9509426.1"/>
    </source>
</evidence>